<dbReference type="KEGG" id="rub:GBA63_03520"/>
<dbReference type="InterPro" id="IPR000092">
    <property type="entry name" value="Polyprenyl_synt"/>
</dbReference>
<evidence type="ECO:0000313" key="2">
    <source>
        <dbReference type="EMBL" id="QIN81811.1"/>
    </source>
</evidence>
<dbReference type="AlphaFoldDB" id="A0A6G8Q5R2"/>
<dbReference type="EMBL" id="CP045119">
    <property type="protein sequence ID" value="QIN81811.1"/>
    <property type="molecule type" value="Genomic_DNA"/>
</dbReference>
<dbReference type="Proteomes" id="UP000501452">
    <property type="component" value="Chromosome"/>
</dbReference>
<reference evidence="2 3" key="1">
    <citation type="submission" date="2019-10" db="EMBL/GenBank/DDBJ databases">
        <title>Rubrobacter sp nov SCSIO 52090 isolated from a deep-sea sediment in the South China Sea.</title>
        <authorList>
            <person name="Chen R.W."/>
        </authorList>
    </citation>
    <scope>NUCLEOTIDE SEQUENCE [LARGE SCALE GENOMIC DNA]</scope>
    <source>
        <strain evidence="2 3">SCSIO 52909</strain>
    </source>
</reference>
<dbReference type="CDD" id="cd00867">
    <property type="entry name" value="Trans_IPPS"/>
    <property type="match status" value="1"/>
</dbReference>
<accession>A0A6G8Q5R2</accession>
<dbReference type="Pfam" id="PF00348">
    <property type="entry name" value="polyprenyl_synt"/>
    <property type="match status" value="1"/>
</dbReference>
<protein>
    <recommendedName>
        <fullName evidence="4">Polyprenyl synthetase family protein</fullName>
    </recommendedName>
</protein>
<evidence type="ECO:0000313" key="3">
    <source>
        <dbReference type="Proteomes" id="UP000501452"/>
    </source>
</evidence>
<dbReference type="Gene3D" id="1.10.600.10">
    <property type="entry name" value="Farnesyl Diphosphate Synthase"/>
    <property type="match status" value="1"/>
</dbReference>
<proteinExistence type="inferred from homology"/>
<sequence length="349" mass="37374">MDARGDAPGVGGEPGEDLEPMRRRVERVFAFLEELVCALPVPVVHKGLLQAHVITVGEGAMAYPRMAAVQVPLLVHAAVTGDEEPAIPVAAACTALHLGGQLQDGILDDELSPFWYARGTGITTLAATTLLGSLPQRSIDRLRLQGAPPDRLWALARRFADALLAAMAGQHEDLIFPDLKDVSLEECLAMVGRKSGAPTALLASSGATLATGDSSRIEAFAAFGLCYGVAKQLINDVHGIWGEAASQDLLNGRRPFPVVHALTVLDGDRREELRGLLALSRETKRRHDGVRAMLEAAGSVRYTASMVWLHRERAKRHLAVASPQEPAGRELRSLLDGLTILPKAEGALR</sequence>
<comment type="similarity">
    <text evidence="1">Belongs to the FPP/GGPP synthase family.</text>
</comment>
<organism evidence="2 3">
    <name type="scientific">Rubrobacter tropicus</name>
    <dbReference type="NCBI Taxonomy" id="2653851"/>
    <lineage>
        <taxon>Bacteria</taxon>
        <taxon>Bacillati</taxon>
        <taxon>Actinomycetota</taxon>
        <taxon>Rubrobacteria</taxon>
        <taxon>Rubrobacterales</taxon>
        <taxon>Rubrobacteraceae</taxon>
        <taxon>Rubrobacter</taxon>
    </lineage>
</organism>
<dbReference type="RefSeq" id="WP_166173558.1">
    <property type="nucleotide sequence ID" value="NZ_CP045119.1"/>
</dbReference>
<keyword evidence="3" id="KW-1185">Reference proteome</keyword>
<dbReference type="InterPro" id="IPR008949">
    <property type="entry name" value="Isoprenoid_synthase_dom_sf"/>
</dbReference>
<keyword evidence="1" id="KW-0808">Transferase</keyword>
<evidence type="ECO:0008006" key="4">
    <source>
        <dbReference type="Google" id="ProtNLM"/>
    </source>
</evidence>
<dbReference type="GO" id="GO:0008299">
    <property type="term" value="P:isoprenoid biosynthetic process"/>
    <property type="evidence" value="ECO:0007669"/>
    <property type="project" value="InterPro"/>
</dbReference>
<evidence type="ECO:0000256" key="1">
    <source>
        <dbReference type="RuleBase" id="RU004466"/>
    </source>
</evidence>
<dbReference type="SUPFAM" id="SSF48576">
    <property type="entry name" value="Terpenoid synthases"/>
    <property type="match status" value="1"/>
</dbReference>
<dbReference type="GO" id="GO:0004659">
    <property type="term" value="F:prenyltransferase activity"/>
    <property type="evidence" value="ECO:0007669"/>
    <property type="project" value="InterPro"/>
</dbReference>
<gene>
    <name evidence="2" type="ORF">GBA63_03520</name>
</gene>
<name>A0A6G8Q5R2_9ACTN</name>